<evidence type="ECO:0000259" key="1">
    <source>
        <dbReference type="Pfam" id="PF06985"/>
    </source>
</evidence>
<dbReference type="PANTHER" id="PTHR10622:SF10">
    <property type="entry name" value="HET DOMAIN-CONTAINING PROTEIN"/>
    <property type="match status" value="1"/>
</dbReference>
<gene>
    <name evidence="2" type="ORF">L207DRAFT_505258</name>
</gene>
<proteinExistence type="predicted"/>
<protein>
    <submittedName>
        <fullName evidence="2">HET-domain-containing protein</fullName>
    </submittedName>
</protein>
<feature type="domain" description="Heterokaryon incompatibility" evidence="1">
    <location>
        <begin position="23"/>
        <end position="112"/>
    </location>
</feature>
<dbReference type="Pfam" id="PF06985">
    <property type="entry name" value="HET"/>
    <property type="match status" value="1"/>
</dbReference>
<dbReference type="InterPro" id="IPR010730">
    <property type="entry name" value="HET"/>
</dbReference>
<dbReference type="Proteomes" id="UP000235786">
    <property type="component" value="Unassembled WGS sequence"/>
</dbReference>
<name>A0A2J6SBU4_HYAVF</name>
<dbReference type="OrthoDB" id="674604at2759"/>
<keyword evidence="3" id="KW-1185">Reference proteome</keyword>
<organism evidence="2 3">
    <name type="scientific">Hyaloscypha variabilis (strain UAMH 11265 / GT02V1 / F)</name>
    <name type="common">Meliniomyces variabilis</name>
    <dbReference type="NCBI Taxonomy" id="1149755"/>
    <lineage>
        <taxon>Eukaryota</taxon>
        <taxon>Fungi</taxon>
        <taxon>Dikarya</taxon>
        <taxon>Ascomycota</taxon>
        <taxon>Pezizomycotina</taxon>
        <taxon>Leotiomycetes</taxon>
        <taxon>Helotiales</taxon>
        <taxon>Hyaloscyphaceae</taxon>
        <taxon>Hyaloscypha</taxon>
        <taxon>Hyaloscypha variabilis</taxon>
    </lineage>
</organism>
<evidence type="ECO:0000313" key="2">
    <source>
        <dbReference type="EMBL" id="PMD48225.1"/>
    </source>
</evidence>
<dbReference type="AlphaFoldDB" id="A0A2J6SBU4"/>
<accession>A0A2J6SBU4</accession>
<evidence type="ECO:0000313" key="3">
    <source>
        <dbReference type="Proteomes" id="UP000235786"/>
    </source>
</evidence>
<reference evidence="2 3" key="1">
    <citation type="submission" date="2016-04" db="EMBL/GenBank/DDBJ databases">
        <title>A degradative enzymes factory behind the ericoid mycorrhizal symbiosis.</title>
        <authorList>
            <consortium name="DOE Joint Genome Institute"/>
            <person name="Martino E."/>
            <person name="Morin E."/>
            <person name="Grelet G."/>
            <person name="Kuo A."/>
            <person name="Kohler A."/>
            <person name="Daghino S."/>
            <person name="Barry K."/>
            <person name="Choi C."/>
            <person name="Cichocki N."/>
            <person name="Clum A."/>
            <person name="Copeland A."/>
            <person name="Hainaut M."/>
            <person name="Haridas S."/>
            <person name="Labutti K."/>
            <person name="Lindquist E."/>
            <person name="Lipzen A."/>
            <person name="Khouja H.-R."/>
            <person name="Murat C."/>
            <person name="Ohm R."/>
            <person name="Olson A."/>
            <person name="Spatafora J."/>
            <person name="Veneault-Fourrey C."/>
            <person name="Henrissat B."/>
            <person name="Grigoriev I."/>
            <person name="Martin F."/>
            <person name="Perotto S."/>
        </authorList>
    </citation>
    <scope>NUCLEOTIDE SEQUENCE [LARGE SCALE GENOMIC DNA]</scope>
    <source>
        <strain evidence="2 3">F</strain>
    </source>
</reference>
<dbReference type="EMBL" id="KZ613937">
    <property type="protein sequence ID" value="PMD48225.1"/>
    <property type="molecule type" value="Genomic_DNA"/>
</dbReference>
<sequence length="573" mass="65310">MRLLNVHTLTLEEFLEDNSVLNYAILSHRWEEEEVTFQDLKDYPNGCKNGKEMKGWTKIKSACAIAKEDGWNFIWIDTCCIDKSSSAELSEAINSMFRWYEKAGVCYAYLSDVPALSLSQSPYDPKSPFRRSKWFTRGWTLQELLAPIDVDFYDQSWSYVGSKGTNLDRLLSQITGIYDLLEYSHACVAKKMSWASQRVTTRVEDMAYCLLGLFGVHMPLLYGEGKNAFLRLQLEIMSKTNDDSIFAWDTRGTDIHGTSYPLLAPSPQPFRFSSSVIWAPWDSRQPHTMTSQGLCLHCPLVRTKIGTSTEDFLVPLNTKIQSIFGDEQGHRFLAIDLTKNPLHGWSRRSQLLIFDTSSMKEGSEYTTIYVPQRPFEGVIGRPSLLQLSSGRLKIRLESSVGTKFMVSAYSTRGRGATLEEESSEFRMDTEEWNGVKIFTLTIDETDIDLVKDPWLAFIILENNSWKPVVLILGPSRGGFWVDIVILEESESIDSAVGSHRRLSRGQTRISRLLDQGSLNARIRGTDGNWDGRYFFFPSDQREGSWNYRVVDVTFDPFGELPWPARYTPSALSL</sequence>
<dbReference type="PANTHER" id="PTHR10622">
    <property type="entry name" value="HET DOMAIN-CONTAINING PROTEIN"/>
    <property type="match status" value="1"/>
</dbReference>